<dbReference type="Proteomes" id="UP001276564">
    <property type="component" value="Unassembled WGS sequence"/>
</dbReference>
<dbReference type="PANTHER" id="PTHR38471:SF2">
    <property type="entry name" value="FOUR HELIX BUNDLE PROTEIN"/>
    <property type="match status" value="1"/>
</dbReference>
<dbReference type="CDD" id="cd16377">
    <property type="entry name" value="23S_rRNA_IVP_like"/>
    <property type="match status" value="1"/>
</dbReference>
<dbReference type="Pfam" id="PF05635">
    <property type="entry name" value="23S_rRNA_IVP"/>
    <property type="match status" value="1"/>
</dbReference>
<dbReference type="NCBIfam" id="TIGR02436">
    <property type="entry name" value="four helix bundle protein"/>
    <property type="match status" value="1"/>
</dbReference>
<keyword evidence="2" id="KW-1185">Reference proteome</keyword>
<dbReference type="PANTHER" id="PTHR38471">
    <property type="entry name" value="FOUR HELIX BUNDLE PROTEIN"/>
    <property type="match status" value="1"/>
</dbReference>
<organism evidence="1 2">
    <name type="scientific">Mesorhizobium abyssinicae</name>
    <dbReference type="NCBI Taxonomy" id="1209958"/>
    <lineage>
        <taxon>Bacteria</taxon>
        <taxon>Pseudomonadati</taxon>
        <taxon>Pseudomonadota</taxon>
        <taxon>Alphaproteobacteria</taxon>
        <taxon>Hyphomicrobiales</taxon>
        <taxon>Phyllobacteriaceae</taxon>
        <taxon>Mesorhizobium</taxon>
    </lineage>
</organism>
<evidence type="ECO:0000313" key="1">
    <source>
        <dbReference type="EMBL" id="MDX8537719.1"/>
    </source>
</evidence>
<dbReference type="InterPro" id="IPR012657">
    <property type="entry name" value="23S_rRNA-intervening_sequence"/>
</dbReference>
<reference evidence="1 2" key="1">
    <citation type="submission" date="2023-08" db="EMBL/GenBank/DDBJ databases">
        <title>Implementing the SeqCode for naming new Mesorhizobium species isolated from Vachellia karroo root nodules.</title>
        <authorList>
            <person name="Van Lill M."/>
        </authorList>
    </citation>
    <scope>NUCLEOTIDE SEQUENCE [LARGE SCALE GENOMIC DNA]</scope>
    <source>
        <strain evidence="1 2">VK4B</strain>
    </source>
</reference>
<proteinExistence type="predicted"/>
<evidence type="ECO:0000313" key="2">
    <source>
        <dbReference type="Proteomes" id="UP001276564"/>
    </source>
</evidence>
<dbReference type="Gene3D" id="1.20.1440.60">
    <property type="entry name" value="23S rRNA-intervening sequence"/>
    <property type="match status" value="1"/>
</dbReference>
<gene>
    <name evidence="1" type="ORF">RFM23_08810</name>
</gene>
<sequence>MEKRGSYVGRARDLEVYKRAYAVSLEIHKATLAFPRIEQYALADQLRRSSKAICANLAEGFAKQPHSKAEFARFISMAMGSCSEVETWISYAFDLEYISKTQLDEWLRSYNQIYGMLVNLRGSLK</sequence>
<dbReference type="InterPro" id="IPR036583">
    <property type="entry name" value="23S_rRNA_IVS_sf"/>
</dbReference>
<protein>
    <submittedName>
        <fullName evidence="1">Four helix bundle protein</fullName>
    </submittedName>
</protein>
<dbReference type="SUPFAM" id="SSF158446">
    <property type="entry name" value="IVS-encoded protein-like"/>
    <property type="match status" value="1"/>
</dbReference>
<dbReference type="EMBL" id="JAVIIP010000004">
    <property type="protein sequence ID" value="MDX8537719.1"/>
    <property type="molecule type" value="Genomic_DNA"/>
</dbReference>
<accession>A0ABU5AKA8</accession>
<comment type="caution">
    <text evidence="1">The sequence shown here is derived from an EMBL/GenBank/DDBJ whole genome shotgun (WGS) entry which is preliminary data.</text>
</comment>
<dbReference type="RefSeq" id="WP_127393193.1">
    <property type="nucleotide sequence ID" value="NZ_JAVIIP010000004.1"/>
</dbReference>
<name>A0ABU5AKA8_9HYPH</name>